<reference evidence="3" key="3">
    <citation type="submission" date="2020-06" db="EMBL/GenBank/DDBJ databases">
        <title>Helianthus annuus Genome sequencing and assembly Release 2.</title>
        <authorList>
            <person name="Gouzy J."/>
            <person name="Langlade N."/>
            <person name="Munos S."/>
        </authorList>
    </citation>
    <scope>NUCLEOTIDE SEQUENCE</scope>
    <source>
        <tissue evidence="3">Leaves</tissue>
    </source>
</reference>
<dbReference type="PANTHER" id="PTHR31988:SF19">
    <property type="entry name" value="9-O-ACETYL-N-ACETYLNEURAMINIC ACID DEACETYLASE-RELATED"/>
    <property type="match status" value="1"/>
</dbReference>
<dbReference type="Gramene" id="mRNA:HanXRQr2_Chr16g0752321">
    <property type="protein sequence ID" value="mRNA:HanXRQr2_Chr16g0752321"/>
    <property type="gene ID" value="HanXRQr2_Chr16g0752321"/>
</dbReference>
<keyword evidence="5" id="KW-1185">Reference proteome</keyword>
<organism evidence="4 5">
    <name type="scientific">Helianthus annuus</name>
    <name type="common">Common sunflower</name>
    <dbReference type="NCBI Taxonomy" id="4232"/>
    <lineage>
        <taxon>Eukaryota</taxon>
        <taxon>Viridiplantae</taxon>
        <taxon>Streptophyta</taxon>
        <taxon>Embryophyta</taxon>
        <taxon>Tracheophyta</taxon>
        <taxon>Spermatophyta</taxon>
        <taxon>Magnoliopsida</taxon>
        <taxon>eudicotyledons</taxon>
        <taxon>Gunneridae</taxon>
        <taxon>Pentapetalae</taxon>
        <taxon>asterids</taxon>
        <taxon>campanulids</taxon>
        <taxon>Asterales</taxon>
        <taxon>Asteraceae</taxon>
        <taxon>Asteroideae</taxon>
        <taxon>Heliantheae alliance</taxon>
        <taxon>Heliantheae</taxon>
        <taxon>Helianthus</taxon>
    </lineage>
</organism>
<protein>
    <submittedName>
        <fullName evidence="4">Putative SGNH hydrolase-type esterase domain-containing protein</fullName>
    </submittedName>
    <submittedName>
        <fullName evidence="3">Sialate O-acetylesterase domain, SGNH hydrolase superfamily</fullName>
    </submittedName>
</protein>
<dbReference type="EMBL" id="MNCJ02000331">
    <property type="protein sequence ID" value="KAF5760340.1"/>
    <property type="molecule type" value="Genomic_DNA"/>
</dbReference>
<evidence type="ECO:0000313" key="4">
    <source>
        <dbReference type="EMBL" id="OTF91793.1"/>
    </source>
</evidence>
<dbReference type="Gene3D" id="3.40.50.1110">
    <property type="entry name" value="SGNH hydrolase"/>
    <property type="match status" value="1"/>
</dbReference>
<dbReference type="OrthoDB" id="42638at2759"/>
<keyword evidence="1 4" id="KW-0378">Hydrolase</keyword>
<reference evidence="4" key="2">
    <citation type="submission" date="2017-02" db="EMBL/GenBank/DDBJ databases">
        <title>Sunflower complete genome.</title>
        <authorList>
            <person name="Langlade N."/>
            <person name="Munos S."/>
        </authorList>
    </citation>
    <scope>NUCLEOTIDE SEQUENCE [LARGE SCALE GENOMIC DNA]</scope>
    <source>
        <tissue evidence="4">Leaves</tissue>
    </source>
</reference>
<dbReference type="InterPro" id="IPR005181">
    <property type="entry name" value="SASA"/>
</dbReference>
<dbReference type="InterPro" id="IPR036514">
    <property type="entry name" value="SGNH_hydro_sf"/>
</dbReference>
<dbReference type="EMBL" id="CM007905">
    <property type="protein sequence ID" value="OTF91793.1"/>
    <property type="molecule type" value="Genomic_DNA"/>
</dbReference>
<evidence type="ECO:0000313" key="3">
    <source>
        <dbReference type="EMBL" id="KAF5760340.1"/>
    </source>
</evidence>
<dbReference type="InterPro" id="IPR052940">
    <property type="entry name" value="Carb_Esterase_6"/>
</dbReference>
<dbReference type="OMA" id="IHNVRQD"/>
<name>A0A251RZZ6_HELAN</name>
<reference evidence="3 5" key="1">
    <citation type="journal article" date="2017" name="Nature">
        <title>The sunflower genome provides insights into oil metabolism, flowering and Asterid evolution.</title>
        <authorList>
            <person name="Badouin H."/>
            <person name="Gouzy J."/>
            <person name="Grassa C.J."/>
            <person name="Murat F."/>
            <person name="Staton S.E."/>
            <person name="Cottret L."/>
            <person name="Lelandais-Briere C."/>
            <person name="Owens G.L."/>
            <person name="Carrere S."/>
            <person name="Mayjonade B."/>
            <person name="Legrand L."/>
            <person name="Gill N."/>
            <person name="Kane N.C."/>
            <person name="Bowers J.E."/>
            <person name="Hubner S."/>
            <person name="Bellec A."/>
            <person name="Berard A."/>
            <person name="Berges H."/>
            <person name="Blanchet N."/>
            <person name="Boniface M.C."/>
            <person name="Brunel D."/>
            <person name="Catrice O."/>
            <person name="Chaidir N."/>
            <person name="Claudel C."/>
            <person name="Donnadieu C."/>
            <person name="Faraut T."/>
            <person name="Fievet G."/>
            <person name="Helmstetter N."/>
            <person name="King M."/>
            <person name="Knapp S.J."/>
            <person name="Lai Z."/>
            <person name="Le Paslier M.C."/>
            <person name="Lippi Y."/>
            <person name="Lorenzon L."/>
            <person name="Mandel J.R."/>
            <person name="Marage G."/>
            <person name="Marchand G."/>
            <person name="Marquand E."/>
            <person name="Bret-Mestries E."/>
            <person name="Morien E."/>
            <person name="Nambeesan S."/>
            <person name="Nguyen T."/>
            <person name="Pegot-Espagnet P."/>
            <person name="Pouilly N."/>
            <person name="Raftis F."/>
            <person name="Sallet E."/>
            <person name="Schiex T."/>
            <person name="Thomas J."/>
            <person name="Vandecasteele C."/>
            <person name="Vares D."/>
            <person name="Vear F."/>
            <person name="Vautrin S."/>
            <person name="Crespi M."/>
            <person name="Mangin B."/>
            <person name="Burke J.M."/>
            <person name="Salse J."/>
            <person name="Munos S."/>
            <person name="Vincourt P."/>
            <person name="Rieseberg L.H."/>
            <person name="Langlade N.B."/>
        </authorList>
    </citation>
    <scope>NUCLEOTIDE SEQUENCE [LARGE SCALE GENOMIC DNA]</scope>
    <source>
        <strain evidence="5">cv. SF193</strain>
        <tissue evidence="3">Leaves</tissue>
    </source>
</reference>
<accession>A0A251RZZ6</accession>
<evidence type="ECO:0000256" key="1">
    <source>
        <dbReference type="ARBA" id="ARBA00022801"/>
    </source>
</evidence>
<dbReference type="FunCoup" id="A0A251RZZ6">
    <property type="interactions" value="802"/>
</dbReference>
<dbReference type="Proteomes" id="UP000215914">
    <property type="component" value="Chromosome 16"/>
</dbReference>
<feature type="domain" description="Sialate O-acetylesterase" evidence="2">
    <location>
        <begin position="11"/>
        <end position="238"/>
    </location>
</feature>
<dbReference type="PANTHER" id="PTHR31988">
    <property type="entry name" value="ESTERASE, PUTATIVE (DUF303)-RELATED"/>
    <property type="match status" value="1"/>
</dbReference>
<dbReference type="InParanoid" id="A0A251RZZ6"/>
<dbReference type="SUPFAM" id="SSF52266">
    <property type="entry name" value="SGNH hydrolase"/>
    <property type="match status" value="1"/>
</dbReference>
<dbReference type="GO" id="GO:0019752">
    <property type="term" value="P:carboxylic acid metabolic process"/>
    <property type="evidence" value="ECO:0000318"/>
    <property type="project" value="GO_Central"/>
</dbReference>
<dbReference type="AlphaFoldDB" id="A0A251RZZ6"/>
<sequence>MGLSSSTQNKRQIFILSGQSNMAGRGGVKNHRWDHIVPDDCKPDPTTIHRLTANLTWETAQEPLHADIDKNKTCGVGPGMSFANAVKDYIAGVIGLVPCAIGGTAIKKWAKGEKLYEDMVRRARSAVSNGGEIKALLWYQGESDTSSKTSAQSYKSNMENLIRNVRADLGLPALPVIQVAIASGEGKYIEVVREAQKAIDLPNVVCVDAKGLELKEDHLHLTTTAQVQLGHMLADAYLAHFG</sequence>
<evidence type="ECO:0000313" key="5">
    <source>
        <dbReference type="Proteomes" id="UP000215914"/>
    </source>
</evidence>
<evidence type="ECO:0000259" key="2">
    <source>
        <dbReference type="Pfam" id="PF03629"/>
    </source>
</evidence>
<gene>
    <name evidence="4" type="ORF">HannXRQ_Chr16g0514861</name>
    <name evidence="3" type="ORF">HanXRQr2_Chr16g0752321</name>
</gene>
<proteinExistence type="predicted"/>
<dbReference type="GO" id="GO:0052689">
    <property type="term" value="F:carboxylic ester hydrolase activity"/>
    <property type="evidence" value="ECO:0000318"/>
    <property type="project" value="GO_Central"/>
</dbReference>
<dbReference type="Pfam" id="PF03629">
    <property type="entry name" value="SASA"/>
    <property type="match status" value="1"/>
</dbReference>